<name>A0ACC1NXW9_9HYPO</name>
<accession>A0ACC1NXW9</accession>
<organism evidence="1 2">
    <name type="scientific">Zarea fungicola</name>
    <dbReference type="NCBI Taxonomy" id="93591"/>
    <lineage>
        <taxon>Eukaryota</taxon>
        <taxon>Fungi</taxon>
        <taxon>Dikarya</taxon>
        <taxon>Ascomycota</taxon>
        <taxon>Pezizomycotina</taxon>
        <taxon>Sordariomycetes</taxon>
        <taxon>Hypocreomycetidae</taxon>
        <taxon>Hypocreales</taxon>
        <taxon>Cordycipitaceae</taxon>
        <taxon>Zarea</taxon>
    </lineage>
</organism>
<gene>
    <name evidence="1" type="ORF">NQ176_g483</name>
</gene>
<evidence type="ECO:0000313" key="1">
    <source>
        <dbReference type="EMBL" id="KAJ2983747.1"/>
    </source>
</evidence>
<protein>
    <submittedName>
        <fullName evidence="1">Uncharacterized protein</fullName>
    </submittedName>
</protein>
<comment type="caution">
    <text evidence="1">The sequence shown here is derived from an EMBL/GenBank/DDBJ whole genome shotgun (WGS) entry which is preliminary data.</text>
</comment>
<proteinExistence type="predicted"/>
<sequence length="298" mass="34206">MSLTTRQTALAMDDFTYEELLSSPEFETLRRLTEQEKFTPDDALREIHRLFVIDAAEVTDSRYCVPYNVAESLTEVASRTDATNQGRLVEFAAQLYRETEQDPDTGIPLKYQDGKPLWTENDCLIFSANRAYRDELGPWDRSQEDEMPPIRKQRWVNLTAFLAQLTQTAPKGLEWGRNPIDFTHIAFYSLRAAFEADIQPHELVGTTTLQVACLWFIYAADTVWSCSKKNLRFDDMLSGEQAGSQYRDRDWEGFGVERWNVWVDSLEQAEARCGESDGGERKMIQDALRKAKAASVDE</sequence>
<dbReference type="EMBL" id="JANJQO010000018">
    <property type="protein sequence ID" value="KAJ2983747.1"/>
    <property type="molecule type" value="Genomic_DNA"/>
</dbReference>
<evidence type="ECO:0000313" key="2">
    <source>
        <dbReference type="Proteomes" id="UP001143910"/>
    </source>
</evidence>
<dbReference type="Proteomes" id="UP001143910">
    <property type="component" value="Unassembled WGS sequence"/>
</dbReference>
<keyword evidence="2" id="KW-1185">Reference proteome</keyword>
<reference evidence="1" key="1">
    <citation type="submission" date="2022-08" db="EMBL/GenBank/DDBJ databases">
        <title>Genome Sequence of Lecanicillium fungicola.</title>
        <authorList>
            <person name="Buettner E."/>
        </authorList>
    </citation>
    <scope>NUCLEOTIDE SEQUENCE</scope>
    <source>
        <strain evidence="1">Babe33</strain>
    </source>
</reference>